<keyword evidence="1" id="KW-0472">Membrane</keyword>
<evidence type="ECO:0000313" key="2">
    <source>
        <dbReference type="EMBL" id="CAJ1935792.1"/>
    </source>
</evidence>
<organism evidence="2 3">
    <name type="scientific">Sphenostylis stenocarpa</name>
    <dbReference type="NCBI Taxonomy" id="92480"/>
    <lineage>
        <taxon>Eukaryota</taxon>
        <taxon>Viridiplantae</taxon>
        <taxon>Streptophyta</taxon>
        <taxon>Embryophyta</taxon>
        <taxon>Tracheophyta</taxon>
        <taxon>Spermatophyta</taxon>
        <taxon>Magnoliopsida</taxon>
        <taxon>eudicotyledons</taxon>
        <taxon>Gunneridae</taxon>
        <taxon>Pentapetalae</taxon>
        <taxon>rosids</taxon>
        <taxon>fabids</taxon>
        <taxon>Fabales</taxon>
        <taxon>Fabaceae</taxon>
        <taxon>Papilionoideae</taxon>
        <taxon>50 kb inversion clade</taxon>
        <taxon>NPAAA clade</taxon>
        <taxon>indigoferoid/millettioid clade</taxon>
        <taxon>Phaseoleae</taxon>
        <taxon>Sphenostylis</taxon>
    </lineage>
</organism>
<keyword evidence="1" id="KW-1133">Transmembrane helix</keyword>
<keyword evidence="1" id="KW-0812">Transmembrane</keyword>
<protein>
    <submittedName>
        <fullName evidence="2">Uncharacterized protein</fullName>
    </submittedName>
</protein>
<feature type="transmembrane region" description="Helical" evidence="1">
    <location>
        <begin position="123"/>
        <end position="147"/>
    </location>
</feature>
<sequence>METSERSESIMNALSNLMGPTFSSRALSSNGPNHTRNKRKCISKNHARSIQRLTILFHSFSLLQNLQTKEKCSRTPNAFWLKFSASSSSLPFADSSSILFLFFQKLRFCSATVIFPPSLLGLTLLSILVKVIAFVLVRFLGLSYLIIWSGAKSRCRGFPCLWITKEIVFAWWCFFA</sequence>
<dbReference type="AlphaFoldDB" id="A0AA86S136"/>
<reference evidence="2" key="1">
    <citation type="submission" date="2023-10" db="EMBL/GenBank/DDBJ databases">
        <authorList>
            <person name="Domelevo Entfellner J.-B."/>
        </authorList>
    </citation>
    <scope>NUCLEOTIDE SEQUENCE</scope>
</reference>
<dbReference type="Proteomes" id="UP001189624">
    <property type="component" value="Chromosome 3"/>
</dbReference>
<name>A0AA86S136_9FABA</name>
<accession>A0AA86S136</accession>
<evidence type="ECO:0000313" key="3">
    <source>
        <dbReference type="Proteomes" id="UP001189624"/>
    </source>
</evidence>
<proteinExistence type="predicted"/>
<evidence type="ECO:0000256" key="1">
    <source>
        <dbReference type="SAM" id="Phobius"/>
    </source>
</evidence>
<dbReference type="EMBL" id="OY731400">
    <property type="protein sequence ID" value="CAJ1935792.1"/>
    <property type="molecule type" value="Genomic_DNA"/>
</dbReference>
<dbReference type="Gramene" id="rna-AYBTSS11_LOCUS7115">
    <property type="protein sequence ID" value="CAJ1935792.1"/>
    <property type="gene ID" value="gene-AYBTSS11_LOCUS7115"/>
</dbReference>
<keyword evidence="3" id="KW-1185">Reference proteome</keyword>
<gene>
    <name evidence="2" type="ORF">AYBTSS11_LOCUS7115</name>
</gene>